<keyword evidence="1 5" id="KW-0004">4Fe-4S</keyword>
<dbReference type="GO" id="GO:0019288">
    <property type="term" value="P:isopentenyl diphosphate biosynthetic process, methylerythritol 4-phosphate pathway"/>
    <property type="evidence" value="ECO:0007669"/>
    <property type="project" value="UniProtKB-UniRule"/>
</dbReference>
<dbReference type="CDD" id="cd13944">
    <property type="entry name" value="lytB_ispH"/>
    <property type="match status" value="1"/>
</dbReference>
<gene>
    <name evidence="5" type="primary">ispH</name>
    <name evidence="6" type="ORF">DNFV4_01138</name>
</gene>
<keyword evidence="4 5" id="KW-0411">Iron-sulfur</keyword>
<feature type="binding site" evidence="5">
    <location>
        <position position="236"/>
    </location>
    <ligand>
        <name>isopentenyl diphosphate</name>
        <dbReference type="ChEBI" id="CHEBI:128769"/>
    </ligand>
</feature>
<comment type="function">
    <text evidence="5">Catalyzes the conversion of 1-hydroxy-2-methyl-2-(E)-butenyl 4-diphosphate (HMBPP) into a mixture of isopentenyl diphosphate (IPP) and dimethylallyl diphosphate (DMAPP). Acts in the terminal step of the DOXP/MEP pathway for isoprenoid precursor biosynthesis.</text>
</comment>
<evidence type="ECO:0000256" key="5">
    <source>
        <dbReference type="HAMAP-Rule" id="MF_00191"/>
    </source>
</evidence>
<dbReference type="GO" id="GO:0046872">
    <property type="term" value="F:metal ion binding"/>
    <property type="evidence" value="ECO:0007669"/>
    <property type="project" value="UniProtKB-KW"/>
</dbReference>
<keyword evidence="2 5" id="KW-0479">Metal-binding</keyword>
<feature type="binding site" evidence="5">
    <location>
        <position position="54"/>
    </location>
    <ligand>
        <name>dimethylallyl diphosphate</name>
        <dbReference type="ChEBI" id="CHEBI:57623"/>
    </ligand>
</feature>
<sequence length="332" mass="36530">MPGIGSGPKETSLMKIYLANPRGFCAGVDRAIDIVDLTLKKYGAPIYVRHEIVHSRHVVNSLRQKGAVFVEELNEVPDEAIVIFSAHGVAKEVWREANRRGLKVIDATCPLVIKVHNEVNRDYTQGYELILIGHAGHPEVIGTLGQIPDKFHLVSSVDDVERLQVENSVHLSYVTQTTLSVDECRDIVAALNRRFPGIKGPHQEDICYATQNRQNAVKALSKLVDLILVIGSPNSSNSNRLRELGEDCGITSYLIDSWQDINPEWLNGVQAVGITAGASAPEVLVSEVVDFLKRYGPAEVEDLTVIEEDVEFQLPRELVSIEPVGARRGSSA</sequence>
<comment type="catalytic activity">
    <reaction evidence="5">
        <text>dimethylallyl diphosphate + 2 oxidized [2Fe-2S]-[ferredoxin] + H2O = (2E)-4-hydroxy-3-methylbut-2-enyl diphosphate + 2 reduced [2Fe-2S]-[ferredoxin] + 2 H(+)</text>
        <dbReference type="Rhea" id="RHEA:24825"/>
        <dbReference type="Rhea" id="RHEA-COMP:10000"/>
        <dbReference type="Rhea" id="RHEA-COMP:10001"/>
        <dbReference type="ChEBI" id="CHEBI:15377"/>
        <dbReference type="ChEBI" id="CHEBI:15378"/>
        <dbReference type="ChEBI" id="CHEBI:33737"/>
        <dbReference type="ChEBI" id="CHEBI:33738"/>
        <dbReference type="ChEBI" id="CHEBI:57623"/>
        <dbReference type="ChEBI" id="CHEBI:128753"/>
        <dbReference type="EC" id="1.17.7.4"/>
    </reaction>
</comment>
<dbReference type="AlphaFoldDB" id="A0AA86T2T1"/>
<evidence type="ECO:0000256" key="3">
    <source>
        <dbReference type="ARBA" id="ARBA00023004"/>
    </source>
</evidence>
<dbReference type="EMBL" id="OX365700">
    <property type="protein sequence ID" value="CAI4030710.1"/>
    <property type="molecule type" value="Genomic_DNA"/>
</dbReference>
<comment type="similarity">
    <text evidence="5">Belongs to the IspH family.</text>
</comment>
<dbReference type="GO" id="GO:0050992">
    <property type="term" value="P:dimethylallyl diphosphate biosynthetic process"/>
    <property type="evidence" value="ECO:0007669"/>
    <property type="project" value="UniProtKB-UniRule"/>
</dbReference>
<comment type="cofactor">
    <cofactor evidence="5">
        <name>[4Fe-4S] cluster</name>
        <dbReference type="ChEBI" id="CHEBI:49883"/>
    </cofactor>
    <text evidence="5">Binds 1 [4Fe-4S] cluster per subunit.</text>
</comment>
<feature type="binding site" evidence="5">
    <location>
        <position position="235"/>
    </location>
    <ligand>
        <name>isopentenyl diphosphate</name>
        <dbReference type="ChEBI" id="CHEBI:128769"/>
    </ligand>
</feature>
<feature type="binding site" evidence="5">
    <location>
        <position position="279"/>
    </location>
    <ligand>
        <name>isopentenyl diphosphate</name>
        <dbReference type="ChEBI" id="CHEBI:128769"/>
    </ligand>
</feature>
<dbReference type="NCBIfam" id="NF002190">
    <property type="entry name" value="PRK01045.1-4"/>
    <property type="match status" value="1"/>
</dbReference>
<feature type="binding site" evidence="5">
    <location>
        <position position="177"/>
    </location>
    <ligand>
        <name>(2E)-4-hydroxy-3-methylbut-2-enyl diphosphate</name>
        <dbReference type="ChEBI" id="CHEBI:128753"/>
    </ligand>
</feature>
<evidence type="ECO:0000256" key="4">
    <source>
        <dbReference type="ARBA" id="ARBA00023014"/>
    </source>
</evidence>
<feature type="binding site" evidence="5">
    <location>
        <position position="235"/>
    </location>
    <ligand>
        <name>(2E)-4-hydroxy-3-methylbut-2-enyl diphosphate</name>
        <dbReference type="ChEBI" id="CHEBI:128753"/>
    </ligand>
</feature>
<feature type="binding site" evidence="5">
    <location>
        <position position="54"/>
    </location>
    <ligand>
        <name>isopentenyl diphosphate</name>
        <dbReference type="ChEBI" id="CHEBI:128769"/>
    </ligand>
</feature>
<keyword evidence="7" id="KW-1185">Reference proteome</keyword>
<evidence type="ECO:0000313" key="7">
    <source>
        <dbReference type="Proteomes" id="UP001179121"/>
    </source>
</evidence>
<dbReference type="Proteomes" id="UP001179121">
    <property type="component" value="Chromosome"/>
</dbReference>
<evidence type="ECO:0000313" key="6">
    <source>
        <dbReference type="EMBL" id="CAI4030710.1"/>
    </source>
</evidence>
<dbReference type="EC" id="1.17.7.4" evidence="5"/>
<evidence type="ECO:0000256" key="1">
    <source>
        <dbReference type="ARBA" id="ARBA00022485"/>
    </source>
</evidence>
<dbReference type="GO" id="GO:0051539">
    <property type="term" value="F:4 iron, 4 sulfur cluster binding"/>
    <property type="evidence" value="ECO:0007669"/>
    <property type="project" value="UniProtKB-UniRule"/>
</dbReference>
<dbReference type="PANTHER" id="PTHR30426">
    <property type="entry name" value="4-HYDROXY-3-METHYLBUT-2-ENYL DIPHOSPHATE REDUCTASE"/>
    <property type="match status" value="1"/>
</dbReference>
<feature type="binding site" evidence="5">
    <location>
        <position position="235"/>
    </location>
    <ligand>
        <name>dimethylallyl diphosphate</name>
        <dbReference type="ChEBI" id="CHEBI:57623"/>
    </ligand>
</feature>
<feature type="binding site" evidence="5">
    <location>
        <position position="137"/>
    </location>
    <ligand>
        <name>(2E)-4-hydroxy-3-methylbut-2-enyl diphosphate</name>
        <dbReference type="ChEBI" id="CHEBI:128753"/>
    </ligand>
</feature>
<dbReference type="GO" id="GO:0016114">
    <property type="term" value="P:terpenoid biosynthetic process"/>
    <property type="evidence" value="ECO:0007669"/>
    <property type="project" value="UniProtKB-UniRule"/>
</dbReference>
<comment type="pathway">
    <text evidence="5">Isoprenoid biosynthesis; dimethylallyl diphosphate biosynthesis; dimethylallyl diphosphate from (2E)-4-hydroxy-3-methylbutenyl diphosphate: step 1/1.</text>
</comment>
<feature type="binding site" evidence="5">
    <location>
        <position position="87"/>
    </location>
    <ligand>
        <name>isopentenyl diphosphate</name>
        <dbReference type="ChEBI" id="CHEBI:128769"/>
    </ligand>
</feature>
<dbReference type="NCBIfam" id="TIGR00216">
    <property type="entry name" value="ispH_lytB"/>
    <property type="match status" value="1"/>
</dbReference>
<organism evidence="6 7">
    <name type="scientific">Nitrospira tepida</name>
    <dbReference type="NCBI Taxonomy" id="2973512"/>
    <lineage>
        <taxon>Bacteria</taxon>
        <taxon>Pseudomonadati</taxon>
        <taxon>Nitrospirota</taxon>
        <taxon>Nitrospiria</taxon>
        <taxon>Nitrospirales</taxon>
        <taxon>Nitrospiraceae</taxon>
        <taxon>Nitrospira</taxon>
    </lineage>
</organism>
<comment type="catalytic activity">
    <reaction evidence="5">
        <text>isopentenyl diphosphate + 2 oxidized [2Fe-2S]-[ferredoxin] + H2O = (2E)-4-hydroxy-3-methylbut-2-enyl diphosphate + 2 reduced [2Fe-2S]-[ferredoxin] + 2 H(+)</text>
        <dbReference type="Rhea" id="RHEA:24488"/>
        <dbReference type="Rhea" id="RHEA-COMP:10000"/>
        <dbReference type="Rhea" id="RHEA-COMP:10001"/>
        <dbReference type="ChEBI" id="CHEBI:15377"/>
        <dbReference type="ChEBI" id="CHEBI:15378"/>
        <dbReference type="ChEBI" id="CHEBI:33737"/>
        <dbReference type="ChEBI" id="CHEBI:33738"/>
        <dbReference type="ChEBI" id="CHEBI:128753"/>
        <dbReference type="ChEBI" id="CHEBI:128769"/>
        <dbReference type="EC" id="1.17.7.4"/>
    </reaction>
</comment>
<feature type="binding site" evidence="5">
    <location>
        <position position="237"/>
    </location>
    <ligand>
        <name>dimethylallyl diphosphate</name>
        <dbReference type="ChEBI" id="CHEBI:57623"/>
    </ligand>
</feature>
<dbReference type="PANTHER" id="PTHR30426:SF0">
    <property type="entry name" value="4-HYDROXY-3-METHYLBUT-2-ENYL DIPHOSPHATE REDUCTASE"/>
    <property type="match status" value="1"/>
</dbReference>
<dbReference type="NCBIfam" id="NF002188">
    <property type="entry name" value="PRK01045.1-2"/>
    <property type="match status" value="1"/>
</dbReference>
<dbReference type="KEGG" id="nti:DNFV4_01138"/>
<feature type="binding site" evidence="5">
    <location>
        <position position="87"/>
    </location>
    <ligand>
        <name>(2E)-4-hydroxy-3-methylbut-2-enyl diphosphate</name>
        <dbReference type="ChEBI" id="CHEBI:128753"/>
    </ligand>
</feature>
<feature type="binding site" evidence="5">
    <location>
        <position position="54"/>
    </location>
    <ligand>
        <name>(2E)-4-hydroxy-3-methylbut-2-enyl diphosphate</name>
        <dbReference type="ChEBI" id="CHEBI:128753"/>
    </ligand>
</feature>
<dbReference type="Gene3D" id="3.40.1010.20">
    <property type="entry name" value="4-hydroxy-3-methylbut-2-enyl diphosphate reductase, catalytic domain"/>
    <property type="match status" value="2"/>
</dbReference>
<feature type="binding site" evidence="5">
    <location>
        <position position="236"/>
    </location>
    <ligand>
        <name>dimethylallyl diphosphate</name>
        <dbReference type="ChEBI" id="CHEBI:57623"/>
    </ligand>
</feature>
<evidence type="ECO:0000256" key="2">
    <source>
        <dbReference type="ARBA" id="ARBA00022723"/>
    </source>
</evidence>
<dbReference type="InterPro" id="IPR003451">
    <property type="entry name" value="LytB/IspH"/>
</dbReference>
<feature type="binding site" evidence="5">
    <location>
        <position position="279"/>
    </location>
    <ligand>
        <name>(2E)-4-hydroxy-3-methylbut-2-enyl diphosphate</name>
        <dbReference type="ChEBI" id="CHEBI:128753"/>
    </ligand>
</feature>
<comment type="pathway">
    <text evidence="5">Isoprenoid biosynthesis; isopentenyl diphosphate biosynthesis via DXP pathway; isopentenyl diphosphate from 1-deoxy-D-xylulose 5-phosphate: step 6/6.</text>
</comment>
<dbReference type="HAMAP" id="MF_00191">
    <property type="entry name" value="IspH"/>
    <property type="match status" value="1"/>
</dbReference>
<feature type="binding site" evidence="5">
    <location>
        <position position="137"/>
    </location>
    <ligand>
        <name>isopentenyl diphosphate</name>
        <dbReference type="ChEBI" id="CHEBI:128769"/>
    </ligand>
</feature>
<protein>
    <recommendedName>
        <fullName evidence="5">4-hydroxy-3-methylbut-2-enyl diphosphate reductase</fullName>
        <shortName evidence="5">HMBPP reductase</shortName>
        <ecNumber evidence="5">1.17.7.4</ecNumber>
    </recommendedName>
</protein>
<accession>A0AA86T2T1</accession>
<dbReference type="Pfam" id="PF02401">
    <property type="entry name" value="LYTB"/>
    <property type="match status" value="1"/>
</dbReference>
<feature type="binding site" evidence="5">
    <location>
        <position position="237"/>
    </location>
    <ligand>
        <name>(2E)-4-hydroxy-3-methylbut-2-enyl diphosphate</name>
        <dbReference type="ChEBI" id="CHEBI:128753"/>
    </ligand>
</feature>
<dbReference type="GO" id="GO:0051745">
    <property type="term" value="F:4-hydroxy-3-methylbut-2-enyl diphosphate reductase activity"/>
    <property type="evidence" value="ECO:0007669"/>
    <property type="project" value="UniProtKB-UniRule"/>
</dbReference>
<reference evidence="6" key="1">
    <citation type="submission" date="2022-10" db="EMBL/GenBank/DDBJ databases">
        <authorList>
            <person name="Koch H."/>
        </authorList>
    </citation>
    <scope>NUCLEOTIDE SEQUENCE</scope>
    <source>
        <strain evidence="6">DNF</strain>
    </source>
</reference>
<feature type="binding site" evidence="5">
    <location>
        <position position="87"/>
    </location>
    <ligand>
        <name>dimethylallyl diphosphate</name>
        <dbReference type="ChEBI" id="CHEBI:57623"/>
    </ligand>
</feature>
<dbReference type="Gene3D" id="3.40.50.11270">
    <property type="match status" value="1"/>
</dbReference>
<proteinExistence type="inferred from homology"/>
<feature type="binding site" evidence="5">
    <location>
        <position position="137"/>
    </location>
    <ligand>
        <name>dimethylallyl diphosphate</name>
        <dbReference type="ChEBI" id="CHEBI:57623"/>
    </ligand>
</feature>
<name>A0AA86T2T1_9BACT</name>
<keyword evidence="3 5" id="KW-0408">Iron</keyword>
<feature type="binding site" evidence="5">
    <location>
        <position position="237"/>
    </location>
    <ligand>
        <name>isopentenyl diphosphate</name>
        <dbReference type="ChEBI" id="CHEBI:128769"/>
    </ligand>
</feature>
<keyword evidence="5" id="KW-0560">Oxidoreductase</keyword>
<feature type="binding site" evidence="5">
    <location>
        <position position="25"/>
    </location>
    <ligand>
        <name>[4Fe-4S] cluster</name>
        <dbReference type="ChEBI" id="CHEBI:49883"/>
    </ligand>
</feature>
<feature type="binding site" evidence="5">
    <location>
        <position position="236"/>
    </location>
    <ligand>
        <name>(2E)-4-hydroxy-3-methylbut-2-enyl diphosphate</name>
        <dbReference type="ChEBI" id="CHEBI:128753"/>
    </ligand>
</feature>
<feature type="binding site" evidence="5">
    <location>
        <position position="279"/>
    </location>
    <ligand>
        <name>dimethylallyl diphosphate</name>
        <dbReference type="ChEBI" id="CHEBI:57623"/>
    </ligand>
</feature>
<feature type="binding site" evidence="5">
    <location>
        <position position="207"/>
    </location>
    <ligand>
        <name>[4Fe-4S] cluster</name>
        <dbReference type="ChEBI" id="CHEBI:49883"/>
    </ligand>
</feature>
<feature type="binding site" evidence="5">
    <location>
        <position position="109"/>
    </location>
    <ligand>
        <name>[4Fe-4S] cluster</name>
        <dbReference type="ChEBI" id="CHEBI:49883"/>
    </ligand>
</feature>
<keyword evidence="5" id="KW-0414">Isoprene biosynthesis</keyword>
<feature type="active site" description="Proton donor" evidence="5">
    <location>
        <position position="139"/>
    </location>
</feature>